<keyword evidence="2" id="KW-1185">Reference proteome</keyword>
<dbReference type="EMBL" id="JAHRIM010002087">
    <property type="protein sequence ID" value="MEQ2259047.1"/>
    <property type="molecule type" value="Genomic_DNA"/>
</dbReference>
<name>A0ABV0VQQ6_9TELE</name>
<accession>A0ABV0VQQ6</accession>
<organism evidence="1 2">
    <name type="scientific">Xenotaenia resolanae</name>
    <dbReference type="NCBI Taxonomy" id="208358"/>
    <lineage>
        <taxon>Eukaryota</taxon>
        <taxon>Metazoa</taxon>
        <taxon>Chordata</taxon>
        <taxon>Craniata</taxon>
        <taxon>Vertebrata</taxon>
        <taxon>Euteleostomi</taxon>
        <taxon>Actinopterygii</taxon>
        <taxon>Neopterygii</taxon>
        <taxon>Teleostei</taxon>
        <taxon>Neoteleostei</taxon>
        <taxon>Acanthomorphata</taxon>
        <taxon>Ovalentaria</taxon>
        <taxon>Atherinomorphae</taxon>
        <taxon>Cyprinodontiformes</taxon>
        <taxon>Goodeidae</taxon>
        <taxon>Xenotaenia</taxon>
    </lineage>
</organism>
<sequence length="140" mass="16207">MCSPGTMTEVCWRQQKVSVQLHPGIECFQPKRPHSEGCGHNGLLYISERHFMNHMNTNVVYDGKVRCLSATVEIVEKFRESSLEYCKSFPKTTNERFLFLLEKSLIEIKLSSFWFSVKLLPVRLISELPVCCVEEDNFSI</sequence>
<dbReference type="Proteomes" id="UP001444071">
    <property type="component" value="Unassembled WGS sequence"/>
</dbReference>
<comment type="caution">
    <text evidence="1">The sequence shown here is derived from an EMBL/GenBank/DDBJ whole genome shotgun (WGS) entry which is preliminary data.</text>
</comment>
<proteinExistence type="predicted"/>
<protein>
    <submittedName>
        <fullName evidence="1">Uncharacterized protein</fullName>
    </submittedName>
</protein>
<reference evidence="1 2" key="1">
    <citation type="submission" date="2021-06" db="EMBL/GenBank/DDBJ databases">
        <authorList>
            <person name="Palmer J.M."/>
        </authorList>
    </citation>
    <scope>NUCLEOTIDE SEQUENCE [LARGE SCALE GENOMIC DNA]</scope>
    <source>
        <strain evidence="1 2">XR_2019</strain>
        <tissue evidence="1">Muscle</tissue>
    </source>
</reference>
<evidence type="ECO:0000313" key="2">
    <source>
        <dbReference type="Proteomes" id="UP001444071"/>
    </source>
</evidence>
<gene>
    <name evidence="1" type="ORF">XENORESO_005969</name>
</gene>
<evidence type="ECO:0000313" key="1">
    <source>
        <dbReference type="EMBL" id="MEQ2259047.1"/>
    </source>
</evidence>